<dbReference type="SUPFAM" id="SSF53146">
    <property type="entry name" value="Nitrogenase accessory factor-like"/>
    <property type="match status" value="1"/>
</dbReference>
<dbReference type="PANTHER" id="PTHR33937:SF1">
    <property type="entry name" value="IRON-MOLIBDENUM COFACTOR PROCESSING PROTEIN"/>
    <property type="match status" value="1"/>
</dbReference>
<dbReference type="CDD" id="cd00853">
    <property type="entry name" value="NifX"/>
    <property type="match status" value="1"/>
</dbReference>
<keyword evidence="2" id="KW-0535">Nitrogen fixation</keyword>
<dbReference type="InterPro" id="IPR034169">
    <property type="entry name" value="NifX-like"/>
</dbReference>
<comment type="similarity">
    <text evidence="1">Belongs to the NifX/NifY family.</text>
</comment>
<dbReference type="InterPro" id="IPR036105">
    <property type="entry name" value="DiNase_FeMo-co_biosyn_sf"/>
</dbReference>
<dbReference type="RefSeq" id="WP_264600574.1">
    <property type="nucleotide sequence ID" value="NZ_JAOQNS010000003.1"/>
</dbReference>
<dbReference type="InterPro" id="IPR003731">
    <property type="entry name" value="Di-Nase_FeMo-co_biosynth"/>
</dbReference>
<evidence type="ECO:0000313" key="5">
    <source>
        <dbReference type="EMBL" id="MCW2306911.1"/>
    </source>
</evidence>
<evidence type="ECO:0000313" key="6">
    <source>
        <dbReference type="Proteomes" id="UP001209755"/>
    </source>
</evidence>
<feature type="domain" description="Dinitrogenase iron-molybdenum cofactor biosynthesis" evidence="3">
    <location>
        <begin position="112"/>
        <end position="204"/>
    </location>
</feature>
<evidence type="ECO:0000256" key="2">
    <source>
        <dbReference type="ARBA" id="ARBA00023231"/>
    </source>
</evidence>
<evidence type="ECO:0000256" key="1">
    <source>
        <dbReference type="ARBA" id="ARBA00010285"/>
    </source>
</evidence>
<feature type="domain" description="Dinitrogenase iron-molybdenum cofactor N-terminal" evidence="4">
    <location>
        <begin position="6"/>
        <end position="86"/>
    </location>
</feature>
<dbReference type="EMBL" id="JAOQNS010000003">
    <property type="protein sequence ID" value="MCW2306911.1"/>
    <property type="molecule type" value="Genomic_DNA"/>
</dbReference>
<dbReference type="Pfam" id="PF02579">
    <property type="entry name" value="Nitro_FeMo-Co"/>
    <property type="match status" value="1"/>
</dbReference>
<evidence type="ECO:0000259" key="3">
    <source>
        <dbReference type="Pfam" id="PF02579"/>
    </source>
</evidence>
<dbReference type="Gene3D" id="1.10.150.590">
    <property type="entry name" value="Dinitrogenase iron-molybdenum cofactor, N-terminal"/>
    <property type="match status" value="1"/>
</dbReference>
<dbReference type="Proteomes" id="UP001209755">
    <property type="component" value="Unassembled WGS sequence"/>
</dbReference>
<dbReference type="PANTHER" id="PTHR33937">
    <property type="entry name" value="IRON-MOLYBDENUM PROTEIN-RELATED-RELATED"/>
    <property type="match status" value="1"/>
</dbReference>
<keyword evidence="6" id="KW-1185">Reference proteome</keyword>
<sequence>MSDAPLSRELALRIGLAARSLPDIDAGTLIGIVVDAVGLPLTAEKLNNLGMKTFRQAGGEALLAIPADDLKAALSLLRGKGLPDDEAEPPVAAFEDGDMPGSLRVACASNRGEDLDGHFGSCARFLVYQVSPEEVRLIDIRATDGGTDADDKNAWRTDLISDCQVLHVVSIGGPAAAKVVRANIHPVKHAAGAKARDVLADLQKVLAGTPPPWLARAMGREATTLDPFREAAEQ</sequence>
<dbReference type="InterPro" id="IPR051840">
    <property type="entry name" value="NifX/NifY_domain"/>
</dbReference>
<comment type="caution">
    <text evidence="5">The sequence shown here is derived from an EMBL/GenBank/DDBJ whole genome shotgun (WGS) entry which is preliminary data.</text>
</comment>
<gene>
    <name evidence="5" type="ORF">M2319_001233</name>
</gene>
<dbReference type="Pfam" id="PF16844">
    <property type="entry name" value="DIMCO_N"/>
    <property type="match status" value="1"/>
</dbReference>
<evidence type="ECO:0000259" key="4">
    <source>
        <dbReference type="Pfam" id="PF16844"/>
    </source>
</evidence>
<accession>A0ABT3H938</accession>
<protein>
    <submittedName>
        <fullName evidence="5">Nitrogen fixation protein NifX</fullName>
    </submittedName>
</protein>
<dbReference type="InterPro" id="IPR038127">
    <property type="entry name" value="NafY_N_sf"/>
</dbReference>
<organism evidence="5 6">
    <name type="scientific">Rhodobium gokarnense</name>
    <dbReference type="NCBI Taxonomy" id="364296"/>
    <lineage>
        <taxon>Bacteria</taxon>
        <taxon>Pseudomonadati</taxon>
        <taxon>Pseudomonadota</taxon>
        <taxon>Alphaproteobacteria</taxon>
        <taxon>Hyphomicrobiales</taxon>
        <taxon>Rhodobiaceae</taxon>
        <taxon>Rhodobium</taxon>
    </lineage>
</organism>
<proteinExistence type="inferred from homology"/>
<dbReference type="InterPro" id="IPR031763">
    <property type="entry name" value="NafY_N"/>
</dbReference>
<dbReference type="Gene3D" id="3.30.420.130">
    <property type="entry name" value="Dinitrogenase iron-molybdenum cofactor biosynthesis domain"/>
    <property type="match status" value="1"/>
</dbReference>
<reference evidence="6" key="1">
    <citation type="submission" date="2023-07" db="EMBL/GenBank/DDBJ databases">
        <title>Genome sequencing of Purple Non-Sulfur Bacteria from various extreme environments.</title>
        <authorList>
            <person name="Mayer M."/>
        </authorList>
    </citation>
    <scope>NUCLEOTIDE SEQUENCE [LARGE SCALE GENOMIC DNA]</scope>
    <source>
        <strain evidence="6">DSM 17935</strain>
    </source>
</reference>
<name>A0ABT3H938_9HYPH</name>